<evidence type="ECO:0000313" key="4">
    <source>
        <dbReference type="Proteomes" id="UP000006919"/>
    </source>
</evidence>
<keyword evidence="3" id="KW-0540">Nuclease</keyword>
<dbReference type="eggNOG" id="COG1787">
    <property type="taxonomic scope" value="Bacteria"/>
</dbReference>
<geneLocation type="plasmid" evidence="3 4">
    <name>pRUMAL01</name>
</geneLocation>
<dbReference type="InterPro" id="IPR007560">
    <property type="entry name" value="Restrct_endonuc_IV_Mrr"/>
</dbReference>
<keyword evidence="1" id="KW-0812">Transmembrane</keyword>
<dbReference type="InterPro" id="IPR011335">
    <property type="entry name" value="Restrct_endonuc-II-like"/>
</dbReference>
<protein>
    <submittedName>
        <fullName evidence="3">Restriction endonuclease</fullName>
    </submittedName>
</protein>
<dbReference type="AlphaFoldDB" id="E6UJR6"/>
<accession>E6UJR6</accession>
<sequence>MKAVKDLVNIILVIFLVFFLVIFKTDLENKQYGNSVVSLVIALIIACLLYLINKSKKTENMSGRDYELYCAKYLLGRGFRKVQTTPITGDYGADLTARDWRGNSWVFQCKRYKGTVGVKAVQEVCAARKHYNANKAAVITNSKFTKNAKQLAMENDIELFEMIDD</sequence>
<gene>
    <name evidence="3" type="ordered locus">Rumal_3465</name>
</gene>
<dbReference type="EMBL" id="CP002404">
    <property type="protein sequence ID" value="ADU23912.1"/>
    <property type="molecule type" value="Genomic_DNA"/>
</dbReference>
<evidence type="ECO:0000256" key="1">
    <source>
        <dbReference type="SAM" id="Phobius"/>
    </source>
</evidence>
<feature type="transmembrane region" description="Helical" evidence="1">
    <location>
        <begin position="35"/>
        <end position="52"/>
    </location>
</feature>
<dbReference type="REBASE" id="30743">
    <property type="entry name" value="Ral7MrrP"/>
</dbReference>
<dbReference type="Gene3D" id="3.40.1350.10">
    <property type="match status" value="1"/>
</dbReference>
<dbReference type="Pfam" id="PF04471">
    <property type="entry name" value="Mrr_cat"/>
    <property type="match status" value="1"/>
</dbReference>
<feature type="domain" description="Restriction endonuclease type IV Mrr" evidence="2">
    <location>
        <begin position="59"/>
        <end position="161"/>
    </location>
</feature>
<proteinExistence type="predicted"/>
<keyword evidence="3" id="KW-0255">Endonuclease</keyword>
<organism evidence="3 4">
    <name type="scientific">Ruminococcus albus (strain ATCC 27210 / DSM 20455 / JCM 14654 / NCDO 2250 / 7)</name>
    <dbReference type="NCBI Taxonomy" id="697329"/>
    <lineage>
        <taxon>Bacteria</taxon>
        <taxon>Bacillati</taxon>
        <taxon>Bacillota</taxon>
        <taxon>Clostridia</taxon>
        <taxon>Eubacteriales</taxon>
        <taxon>Oscillospiraceae</taxon>
        <taxon>Ruminococcus</taxon>
    </lineage>
</organism>
<dbReference type="HOGENOM" id="CLU_101688_1_0_9"/>
<dbReference type="PANTHER" id="PTHR30015">
    <property type="entry name" value="MRR RESTRICTION SYSTEM PROTEIN"/>
    <property type="match status" value="1"/>
</dbReference>
<dbReference type="GO" id="GO:0003677">
    <property type="term" value="F:DNA binding"/>
    <property type="evidence" value="ECO:0007669"/>
    <property type="project" value="InterPro"/>
</dbReference>
<keyword evidence="3" id="KW-0614">Plasmid</keyword>
<dbReference type="Proteomes" id="UP000006919">
    <property type="component" value="Plasmid pRUMAL01"/>
</dbReference>
<feature type="transmembrane region" description="Helical" evidence="1">
    <location>
        <begin position="7"/>
        <end position="23"/>
    </location>
</feature>
<evidence type="ECO:0000313" key="3">
    <source>
        <dbReference type="EMBL" id="ADU23912.1"/>
    </source>
</evidence>
<name>E6UJR6_RUMA7</name>
<dbReference type="InterPro" id="IPR052906">
    <property type="entry name" value="Type_IV_Methyl-Rstrct_Enzyme"/>
</dbReference>
<dbReference type="KEGG" id="ral:Rumal_3465"/>
<keyword evidence="1" id="KW-0472">Membrane</keyword>
<dbReference type="GO" id="GO:0015666">
    <property type="term" value="F:restriction endodeoxyribonuclease activity"/>
    <property type="evidence" value="ECO:0007669"/>
    <property type="project" value="TreeGrafter"/>
</dbReference>
<evidence type="ECO:0000259" key="2">
    <source>
        <dbReference type="Pfam" id="PF04471"/>
    </source>
</evidence>
<keyword evidence="1" id="KW-1133">Transmembrane helix</keyword>
<reference evidence="4" key="1">
    <citation type="journal article" date="2011" name="J. Bacteriol.">
        <title>Complete genome of the cellulolytic ruminal bacterium Ruminococcus albus 7.</title>
        <authorList>
            <person name="Suen G."/>
            <person name="Stevenson D.M."/>
            <person name="Bruce D.C."/>
            <person name="Chertkov O."/>
            <person name="Copeland A."/>
            <person name="Cheng J.F."/>
            <person name="Detter C."/>
            <person name="Detter J.C."/>
            <person name="Goodwin L.A."/>
            <person name="Han C.S."/>
            <person name="Hauser L.J."/>
            <person name="Ivanova N.N."/>
            <person name="Kyrpides N.C."/>
            <person name="Land M.L."/>
            <person name="Lapidus A."/>
            <person name="Lucas S."/>
            <person name="Ovchinnikova G."/>
            <person name="Pitluck S."/>
            <person name="Tapia R."/>
            <person name="Woyke T."/>
            <person name="Boyum J."/>
            <person name="Mead D."/>
            <person name="Weimer P.J."/>
        </authorList>
    </citation>
    <scope>NUCLEOTIDE SEQUENCE [LARGE SCALE GENOMIC DNA]</scope>
    <source>
        <strain evidence="4">ATCC 27210 / DSM 20455 / JCM 14654 / NCDO 2250 / 7</strain>
        <plasmid evidence="4">pRUMAL01</plasmid>
    </source>
</reference>
<dbReference type="SUPFAM" id="SSF52980">
    <property type="entry name" value="Restriction endonuclease-like"/>
    <property type="match status" value="1"/>
</dbReference>
<dbReference type="InterPro" id="IPR011856">
    <property type="entry name" value="tRNA_endonuc-like_dom_sf"/>
</dbReference>
<dbReference type="GO" id="GO:0009307">
    <property type="term" value="P:DNA restriction-modification system"/>
    <property type="evidence" value="ECO:0007669"/>
    <property type="project" value="InterPro"/>
</dbReference>
<keyword evidence="3" id="KW-0378">Hydrolase</keyword>
<dbReference type="PANTHER" id="PTHR30015:SF6">
    <property type="entry name" value="SLL1429 PROTEIN"/>
    <property type="match status" value="1"/>
</dbReference>